<dbReference type="AlphaFoldDB" id="K0RUJ0"/>
<gene>
    <name evidence="2" type="ORF">THAOC_28174</name>
</gene>
<dbReference type="EMBL" id="AGNL01039634">
    <property type="protein sequence ID" value="EJK52536.1"/>
    <property type="molecule type" value="Genomic_DNA"/>
</dbReference>
<protein>
    <submittedName>
        <fullName evidence="2">Uncharacterized protein</fullName>
    </submittedName>
</protein>
<evidence type="ECO:0000256" key="1">
    <source>
        <dbReference type="SAM" id="Phobius"/>
    </source>
</evidence>
<keyword evidence="1" id="KW-1133">Transmembrane helix</keyword>
<organism evidence="2 3">
    <name type="scientific">Thalassiosira oceanica</name>
    <name type="common">Marine diatom</name>
    <dbReference type="NCBI Taxonomy" id="159749"/>
    <lineage>
        <taxon>Eukaryota</taxon>
        <taxon>Sar</taxon>
        <taxon>Stramenopiles</taxon>
        <taxon>Ochrophyta</taxon>
        <taxon>Bacillariophyta</taxon>
        <taxon>Coscinodiscophyceae</taxon>
        <taxon>Thalassiosirophycidae</taxon>
        <taxon>Thalassiosirales</taxon>
        <taxon>Thalassiosiraceae</taxon>
        <taxon>Thalassiosira</taxon>
    </lineage>
</organism>
<sequence length="239" mass="26618">MATLLDRAMGCPVGVVCLVATNAISIVFCLLRHWGPTQYRTVCCRLLLEVLGGSTRNLTAIGTTANRARSGELAVLPLEFGAQIFAKKSKGNWFGPTLTEPRAPQMTWFWNWSDAIVREWIRQLFYEGREEETEISDILAKPINTLSRGLIDRDLVLDDLVPGGREGAERKAQYYAAAAANARALEVEFTAYGETLERVEVFKYLGRLMAMDDNDICMRSVIISKRPGGSGRGFRSFCI</sequence>
<dbReference type="Proteomes" id="UP000266841">
    <property type="component" value="Unassembled WGS sequence"/>
</dbReference>
<comment type="caution">
    <text evidence="2">The sequence shown here is derived from an EMBL/GenBank/DDBJ whole genome shotgun (WGS) entry which is preliminary data.</text>
</comment>
<keyword evidence="3" id="KW-1185">Reference proteome</keyword>
<proteinExistence type="predicted"/>
<evidence type="ECO:0000313" key="2">
    <source>
        <dbReference type="EMBL" id="EJK52536.1"/>
    </source>
</evidence>
<keyword evidence="1" id="KW-0812">Transmembrane</keyword>
<keyword evidence="1" id="KW-0472">Membrane</keyword>
<dbReference type="OrthoDB" id="768353at2759"/>
<name>K0RUJ0_THAOC</name>
<feature type="transmembrane region" description="Helical" evidence="1">
    <location>
        <begin position="12"/>
        <end position="31"/>
    </location>
</feature>
<accession>K0RUJ0</accession>
<evidence type="ECO:0000313" key="3">
    <source>
        <dbReference type="Proteomes" id="UP000266841"/>
    </source>
</evidence>
<reference evidence="2 3" key="1">
    <citation type="journal article" date="2012" name="Genome Biol.">
        <title>Genome and low-iron response of an oceanic diatom adapted to chronic iron limitation.</title>
        <authorList>
            <person name="Lommer M."/>
            <person name="Specht M."/>
            <person name="Roy A.S."/>
            <person name="Kraemer L."/>
            <person name="Andreson R."/>
            <person name="Gutowska M.A."/>
            <person name="Wolf J."/>
            <person name="Bergner S.V."/>
            <person name="Schilhabel M.B."/>
            <person name="Klostermeier U.C."/>
            <person name="Beiko R.G."/>
            <person name="Rosenstiel P."/>
            <person name="Hippler M."/>
            <person name="Laroche J."/>
        </authorList>
    </citation>
    <scope>NUCLEOTIDE SEQUENCE [LARGE SCALE GENOMIC DNA]</scope>
    <source>
        <strain evidence="2 3">CCMP1005</strain>
    </source>
</reference>